<dbReference type="PANTHER" id="PTHR30055">
    <property type="entry name" value="HTH-TYPE TRANSCRIPTIONAL REGULATOR RUTR"/>
    <property type="match status" value="1"/>
</dbReference>
<dbReference type="Gene3D" id="1.10.357.10">
    <property type="entry name" value="Tetracycline Repressor, domain 2"/>
    <property type="match status" value="1"/>
</dbReference>
<dbReference type="STRING" id="178339.BH719_07810"/>
<dbReference type="InterPro" id="IPR009057">
    <property type="entry name" value="Homeodomain-like_sf"/>
</dbReference>
<dbReference type="EMBL" id="CP017298">
    <property type="protein sequence ID" value="AOS47755.1"/>
    <property type="molecule type" value="Genomic_DNA"/>
</dbReference>
<evidence type="ECO:0000256" key="4">
    <source>
        <dbReference type="PROSITE-ProRule" id="PRU00335"/>
    </source>
</evidence>
<dbReference type="SUPFAM" id="SSF46689">
    <property type="entry name" value="Homeodomain-like"/>
    <property type="match status" value="1"/>
</dbReference>
<keyword evidence="3" id="KW-0804">Transcription</keyword>
<dbReference type="KEGG" id="phon:BH719_07810"/>
<evidence type="ECO:0000256" key="2">
    <source>
        <dbReference type="ARBA" id="ARBA00023125"/>
    </source>
</evidence>
<keyword evidence="2 4" id="KW-0238">DNA-binding</keyword>
<feature type="DNA-binding region" description="H-T-H motif" evidence="4">
    <location>
        <begin position="35"/>
        <end position="54"/>
    </location>
</feature>
<evidence type="ECO:0000259" key="5">
    <source>
        <dbReference type="PROSITE" id="PS50977"/>
    </source>
</evidence>
<dbReference type="AlphaFoldDB" id="A0A1D8B3N7"/>
<evidence type="ECO:0000256" key="1">
    <source>
        <dbReference type="ARBA" id="ARBA00023015"/>
    </source>
</evidence>
<accession>A0A1D8B3N7</accession>
<evidence type="ECO:0000313" key="6">
    <source>
        <dbReference type="EMBL" id="AOS47755.1"/>
    </source>
</evidence>
<evidence type="ECO:0000256" key="3">
    <source>
        <dbReference type="ARBA" id="ARBA00023163"/>
    </source>
</evidence>
<feature type="domain" description="HTH tetR-type" evidence="5">
    <location>
        <begin position="12"/>
        <end position="72"/>
    </location>
</feature>
<keyword evidence="1" id="KW-0805">Transcription regulation</keyword>
<dbReference type="InterPro" id="IPR050109">
    <property type="entry name" value="HTH-type_TetR-like_transc_reg"/>
</dbReference>
<evidence type="ECO:0000313" key="7">
    <source>
        <dbReference type="Proteomes" id="UP000095214"/>
    </source>
</evidence>
<sequence length="202" mass="21938">MPPPAPKRLPAPQRRRLMLEAAVHVFGEHGYAGATTDAIAREAGVSQAYVVRTFGSKESLYSEAAAYTFDAVREAFRSAPVPPGASSEQIRCALGDAYLELVADRSKLLMKMSLYTMGAHPVFGPLAREGFDSIYRVLRHERGLAADKAALFLARGMLINTVLGLRLWEGEGRENASELLSFLLDEDAEHVLAAAAAPRPEL</sequence>
<reference evidence="6 7" key="1">
    <citation type="submission" date="2016-09" db="EMBL/GenBank/DDBJ databases">
        <title>Complete genome sequence of Actinomyces hongkongensis HKU8.</title>
        <authorList>
            <person name="Gao Y.-X."/>
            <person name="Zhou Y.-Y."/>
            <person name="Xie Y."/>
            <person name="Wang M."/>
            <person name="Wang S.-J."/>
            <person name="Shen S.-G."/>
        </authorList>
    </citation>
    <scope>NUCLEOTIDE SEQUENCE [LARGE SCALE GENOMIC DNA]</scope>
    <source>
        <strain evidence="6 7">HKU8</strain>
    </source>
</reference>
<dbReference type="GO" id="GO:0003700">
    <property type="term" value="F:DNA-binding transcription factor activity"/>
    <property type="evidence" value="ECO:0007669"/>
    <property type="project" value="TreeGrafter"/>
</dbReference>
<dbReference type="PRINTS" id="PR00455">
    <property type="entry name" value="HTHTETR"/>
</dbReference>
<dbReference type="Pfam" id="PF00440">
    <property type="entry name" value="TetR_N"/>
    <property type="match status" value="1"/>
</dbReference>
<dbReference type="InterPro" id="IPR001647">
    <property type="entry name" value="HTH_TetR"/>
</dbReference>
<keyword evidence="7" id="KW-1185">Reference proteome</keyword>
<dbReference type="PROSITE" id="PS50977">
    <property type="entry name" value="HTH_TETR_2"/>
    <property type="match status" value="1"/>
</dbReference>
<dbReference type="Proteomes" id="UP000095214">
    <property type="component" value="Chromosome"/>
</dbReference>
<proteinExistence type="predicted"/>
<dbReference type="OrthoDB" id="3691941at2"/>
<dbReference type="RefSeq" id="WP_009744285.1">
    <property type="nucleotide sequence ID" value="NZ_CP017298.1"/>
</dbReference>
<gene>
    <name evidence="6" type="ORF">BH719_07810</name>
</gene>
<protein>
    <submittedName>
        <fullName evidence="6">TetR family transcriptional regulator</fullName>
    </submittedName>
</protein>
<organism evidence="6 7">
    <name type="scientific">Pauljensenia hongkongensis</name>
    <dbReference type="NCBI Taxonomy" id="178339"/>
    <lineage>
        <taxon>Bacteria</taxon>
        <taxon>Bacillati</taxon>
        <taxon>Actinomycetota</taxon>
        <taxon>Actinomycetes</taxon>
        <taxon>Actinomycetales</taxon>
        <taxon>Actinomycetaceae</taxon>
        <taxon>Pauljensenia</taxon>
    </lineage>
</organism>
<name>A0A1D8B3N7_9ACTO</name>
<dbReference type="PANTHER" id="PTHR30055:SF234">
    <property type="entry name" value="HTH-TYPE TRANSCRIPTIONAL REGULATOR BETI"/>
    <property type="match status" value="1"/>
</dbReference>
<dbReference type="GO" id="GO:0000976">
    <property type="term" value="F:transcription cis-regulatory region binding"/>
    <property type="evidence" value="ECO:0007669"/>
    <property type="project" value="TreeGrafter"/>
</dbReference>